<keyword evidence="9" id="KW-1185">Reference proteome</keyword>
<dbReference type="InterPro" id="IPR014284">
    <property type="entry name" value="RNA_pol_sigma-70_dom"/>
</dbReference>
<sequence length="196" mass="21257">MSGREAYLELYLAHRAALVDYAAPIVGDRARAEDVVQEAWLRFSAAAEKERAEADRIAQPIGYLYRIVRNLATDVARRLSADSWAEASPALDEVEAPGVDPERQAVDRDALRIVAAALAELPPRTRLAFELHRFGDKTFAEIGRQLGISQTRAHNLVQEALAQCMLRLAGPAEEIPSANVSSIGGRGAPAVADDDS</sequence>
<evidence type="ECO:0000259" key="7">
    <source>
        <dbReference type="Pfam" id="PF08281"/>
    </source>
</evidence>
<proteinExistence type="inferred from homology"/>
<dbReference type="Proteomes" id="UP001230156">
    <property type="component" value="Unassembled WGS sequence"/>
</dbReference>
<dbReference type="Pfam" id="PF08281">
    <property type="entry name" value="Sigma70_r4_2"/>
    <property type="match status" value="1"/>
</dbReference>
<dbReference type="SUPFAM" id="SSF88659">
    <property type="entry name" value="Sigma3 and sigma4 domains of RNA polymerase sigma factors"/>
    <property type="match status" value="1"/>
</dbReference>
<evidence type="ECO:0000259" key="6">
    <source>
        <dbReference type="Pfam" id="PF04542"/>
    </source>
</evidence>
<feature type="domain" description="RNA polymerase sigma-70 region 2" evidence="6">
    <location>
        <begin position="10"/>
        <end position="79"/>
    </location>
</feature>
<feature type="domain" description="RNA polymerase sigma factor 70 region 4 type 2" evidence="7">
    <location>
        <begin position="112"/>
        <end position="164"/>
    </location>
</feature>
<evidence type="ECO:0000313" key="8">
    <source>
        <dbReference type="EMBL" id="MDQ7246895.1"/>
    </source>
</evidence>
<name>A0ABU0YGQ1_9PROT</name>
<evidence type="ECO:0000313" key="9">
    <source>
        <dbReference type="Proteomes" id="UP001230156"/>
    </source>
</evidence>
<reference evidence="9" key="1">
    <citation type="submission" date="2023-08" db="EMBL/GenBank/DDBJ databases">
        <title>Rhodospirillaceae gen. nov., a novel taxon isolated from the Yangtze River Yuezi River estuary sludge.</title>
        <authorList>
            <person name="Ruan L."/>
        </authorList>
    </citation>
    <scope>NUCLEOTIDE SEQUENCE [LARGE SCALE GENOMIC DNA]</scope>
    <source>
        <strain evidence="9">R-7</strain>
    </source>
</reference>
<keyword evidence="4" id="KW-0804">Transcription</keyword>
<dbReference type="Gene3D" id="1.10.10.10">
    <property type="entry name" value="Winged helix-like DNA-binding domain superfamily/Winged helix DNA-binding domain"/>
    <property type="match status" value="1"/>
</dbReference>
<keyword evidence="3" id="KW-0731">Sigma factor</keyword>
<dbReference type="InterPro" id="IPR013324">
    <property type="entry name" value="RNA_pol_sigma_r3/r4-like"/>
</dbReference>
<dbReference type="PANTHER" id="PTHR43133">
    <property type="entry name" value="RNA POLYMERASE ECF-TYPE SIGMA FACTO"/>
    <property type="match status" value="1"/>
</dbReference>
<evidence type="ECO:0000256" key="1">
    <source>
        <dbReference type="ARBA" id="ARBA00010641"/>
    </source>
</evidence>
<gene>
    <name evidence="8" type="ORF">Q8A70_04435</name>
</gene>
<comment type="similarity">
    <text evidence="1">Belongs to the sigma-70 factor family. ECF subfamily.</text>
</comment>
<dbReference type="InterPro" id="IPR036388">
    <property type="entry name" value="WH-like_DNA-bd_sf"/>
</dbReference>
<feature type="region of interest" description="Disordered" evidence="5">
    <location>
        <begin position="177"/>
        <end position="196"/>
    </location>
</feature>
<dbReference type="Gene3D" id="1.10.1740.10">
    <property type="match status" value="1"/>
</dbReference>
<evidence type="ECO:0000256" key="5">
    <source>
        <dbReference type="SAM" id="MobiDB-lite"/>
    </source>
</evidence>
<dbReference type="Pfam" id="PF04542">
    <property type="entry name" value="Sigma70_r2"/>
    <property type="match status" value="1"/>
</dbReference>
<comment type="caution">
    <text evidence="8">The sequence shown here is derived from an EMBL/GenBank/DDBJ whole genome shotgun (WGS) entry which is preliminary data.</text>
</comment>
<dbReference type="CDD" id="cd06171">
    <property type="entry name" value="Sigma70_r4"/>
    <property type="match status" value="1"/>
</dbReference>
<keyword evidence="2" id="KW-0805">Transcription regulation</keyword>
<evidence type="ECO:0000256" key="2">
    <source>
        <dbReference type="ARBA" id="ARBA00023015"/>
    </source>
</evidence>
<organism evidence="8 9">
    <name type="scientific">Dongia sedimenti</name>
    <dbReference type="NCBI Taxonomy" id="3064282"/>
    <lineage>
        <taxon>Bacteria</taxon>
        <taxon>Pseudomonadati</taxon>
        <taxon>Pseudomonadota</taxon>
        <taxon>Alphaproteobacteria</taxon>
        <taxon>Rhodospirillales</taxon>
        <taxon>Dongiaceae</taxon>
        <taxon>Dongia</taxon>
    </lineage>
</organism>
<dbReference type="InterPro" id="IPR013249">
    <property type="entry name" value="RNA_pol_sigma70_r4_t2"/>
</dbReference>
<dbReference type="InterPro" id="IPR007627">
    <property type="entry name" value="RNA_pol_sigma70_r2"/>
</dbReference>
<dbReference type="NCBIfam" id="TIGR02937">
    <property type="entry name" value="sigma70-ECF"/>
    <property type="match status" value="1"/>
</dbReference>
<dbReference type="InterPro" id="IPR039425">
    <property type="entry name" value="RNA_pol_sigma-70-like"/>
</dbReference>
<accession>A0ABU0YGQ1</accession>
<dbReference type="RefSeq" id="WP_379954311.1">
    <property type="nucleotide sequence ID" value="NZ_JAUYVI010000002.1"/>
</dbReference>
<dbReference type="InterPro" id="IPR013325">
    <property type="entry name" value="RNA_pol_sigma_r2"/>
</dbReference>
<protein>
    <submittedName>
        <fullName evidence="8">Sigma-70 family RNA polymerase sigma factor</fullName>
    </submittedName>
</protein>
<evidence type="ECO:0000256" key="4">
    <source>
        <dbReference type="ARBA" id="ARBA00023163"/>
    </source>
</evidence>
<dbReference type="SUPFAM" id="SSF88946">
    <property type="entry name" value="Sigma2 domain of RNA polymerase sigma factors"/>
    <property type="match status" value="1"/>
</dbReference>
<evidence type="ECO:0000256" key="3">
    <source>
        <dbReference type="ARBA" id="ARBA00023082"/>
    </source>
</evidence>
<dbReference type="PANTHER" id="PTHR43133:SF63">
    <property type="entry name" value="RNA POLYMERASE SIGMA FACTOR FECI-RELATED"/>
    <property type="match status" value="1"/>
</dbReference>
<dbReference type="EMBL" id="JAUYVI010000002">
    <property type="protein sequence ID" value="MDQ7246895.1"/>
    <property type="molecule type" value="Genomic_DNA"/>
</dbReference>